<dbReference type="Pfam" id="PF12796">
    <property type="entry name" value="Ank_2"/>
    <property type="match status" value="1"/>
</dbReference>
<dbReference type="InterPro" id="IPR002110">
    <property type="entry name" value="Ankyrin_rpt"/>
</dbReference>
<evidence type="ECO:0000256" key="1">
    <source>
        <dbReference type="ARBA" id="ARBA00022737"/>
    </source>
</evidence>
<evidence type="ECO:0000256" key="3">
    <source>
        <dbReference type="PROSITE-ProRule" id="PRU00023"/>
    </source>
</evidence>
<protein>
    <submittedName>
        <fullName evidence="4">Ankyrin repeat domain-containing protein 61</fullName>
    </submittedName>
</protein>
<dbReference type="PANTHER" id="PTHR24180">
    <property type="entry name" value="CYCLIN-DEPENDENT KINASE INHIBITOR 2C-RELATED"/>
    <property type="match status" value="1"/>
</dbReference>
<dbReference type="PANTHER" id="PTHR24180:SF45">
    <property type="entry name" value="POLY [ADP-RIBOSE] POLYMERASE TANKYRASE"/>
    <property type="match status" value="1"/>
</dbReference>
<organism evidence="4 5">
    <name type="scientific">Struthio camelus australis</name>
    <dbReference type="NCBI Taxonomy" id="441894"/>
    <lineage>
        <taxon>Eukaryota</taxon>
        <taxon>Metazoa</taxon>
        <taxon>Chordata</taxon>
        <taxon>Craniata</taxon>
        <taxon>Vertebrata</taxon>
        <taxon>Euteleostomi</taxon>
        <taxon>Archelosauria</taxon>
        <taxon>Archosauria</taxon>
        <taxon>Dinosauria</taxon>
        <taxon>Saurischia</taxon>
        <taxon>Theropoda</taxon>
        <taxon>Coelurosauria</taxon>
        <taxon>Aves</taxon>
        <taxon>Palaeognathae</taxon>
        <taxon>Struthioniformes</taxon>
        <taxon>Struthionidae</taxon>
        <taxon>Struthio</taxon>
    </lineage>
</organism>
<dbReference type="SUPFAM" id="SSF48403">
    <property type="entry name" value="Ankyrin repeat"/>
    <property type="match status" value="1"/>
</dbReference>
<dbReference type="PROSITE" id="PS50297">
    <property type="entry name" value="ANK_REP_REGION"/>
    <property type="match status" value="1"/>
</dbReference>
<dbReference type="Proteomes" id="UP000053584">
    <property type="component" value="Unassembled WGS sequence"/>
</dbReference>
<dbReference type="InterPro" id="IPR051637">
    <property type="entry name" value="Ank_repeat_dom-contain_49"/>
</dbReference>
<sequence>QQSEGFQAISILIKHGANIDDIDKFGRTALHIAAESLDEYVTATLIAYGANINFANPNCGRTALHLASPLFSFLQRRSNLKHTALLNKLLGLSYPLRLRDNQGHLPPGLLFPEFQTLKDVLISLSKKLLSLQDICILTVRRIYGEKNKRWLKNKLPVIVWNSLFNYQDFSK</sequence>
<feature type="repeat" description="ANK" evidence="3">
    <location>
        <begin position="25"/>
        <end position="57"/>
    </location>
</feature>
<feature type="non-terminal residue" evidence="4">
    <location>
        <position position="171"/>
    </location>
</feature>
<keyword evidence="5" id="KW-1185">Reference proteome</keyword>
<reference evidence="4 5" key="1">
    <citation type="submission" date="2014-04" db="EMBL/GenBank/DDBJ databases">
        <title>Genome evolution of avian class.</title>
        <authorList>
            <person name="Zhang G."/>
            <person name="Li C."/>
        </authorList>
    </citation>
    <scope>NUCLEOTIDE SEQUENCE [LARGE SCALE GENOMIC DNA]</scope>
    <source>
        <strain evidence="4">BGI_N308</strain>
    </source>
</reference>
<evidence type="ECO:0000313" key="5">
    <source>
        <dbReference type="Proteomes" id="UP000053584"/>
    </source>
</evidence>
<evidence type="ECO:0000256" key="2">
    <source>
        <dbReference type="ARBA" id="ARBA00023043"/>
    </source>
</evidence>
<dbReference type="AlphaFoldDB" id="A0A093K5A9"/>
<name>A0A093K5A9_STRCA</name>
<feature type="non-terminal residue" evidence="4">
    <location>
        <position position="1"/>
    </location>
</feature>
<dbReference type="SMART" id="SM00248">
    <property type="entry name" value="ANK"/>
    <property type="match status" value="1"/>
</dbReference>
<dbReference type="Gene3D" id="1.25.40.20">
    <property type="entry name" value="Ankyrin repeat-containing domain"/>
    <property type="match status" value="1"/>
</dbReference>
<keyword evidence="2 3" id="KW-0040">ANK repeat</keyword>
<dbReference type="InterPro" id="IPR036770">
    <property type="entry name" value="Ankyrin_rpt-contain_sf"/>
</dbReference>
<proteinExistence type="predicted"/>
<dbReference type="PROSITE" id="PS50088">
    <property type="entry name" value="ANK_REPEAT"/>
    <property type="match status" value="1"/>
</dbReference>
<accession>A0A093K5A9</accession>
<gene>
    <name evidence="4" type="ORF">N308_08854</name>
</gene>
<evidence type="ECO:0000313" key="4">
    <source>
        <dbReference type="EMBL" id="KFV85654.1"/>
    </source>
</evidence>
<dbReference type="EMBL" id="KL206788">
    <property type="protein sequence ID" value="KFV85654.1"/>
    <property type="molecule type" value="Genomic_DNA"/>
</dbReference>
<keyword evidence="1" id="KW-0677">Repeat</keyword>